<dbReference type="Pfam" id="PF00037">
    <property type="entry name" value="Fer4"/>
    <property type="match status" value="2"/>
</dbReference>
<dbReference type="RefSeq" id="WP_148135617.1">
    <property type="nucleotide sequence ID" value="NZ_CP017634.1"/>
</dbReference>
<evidence type="ECO:0000256" key="3">
    <source>
        <dbReference type="ARBA" id="ARBA00022723"/>
    </source>
</evidence>
<evidence type="ECO:0000256" key="6">
    <source>
        <dbReference type="ARBA" id="ARBA00023014"/>
    </source>
</evidence>
<sequence>MGFIPNPSKLGDLPAGAAFEGGHPTTQTGNWRVFQPVLDKEKCKNCLLCWVFCPEGMIKRQEKCVEISYDFCKGCGICANECPSKAIAMAKEG</sequence>
<evidence type="ECO:0000256" key="7">
    <source>
        <dbReference type="SAM" id="MobiDB-lite"/>
    </source>
</evidence>
<feature type="region of interest" description="Disordered" evidence="7">
    <location>
        <begin position="1"/>
        <end position="27"/>
    </location>
</feature>
<comment type="cofactor">
    <cofactor evidence="1">
        <name>[4Fe-4S] cluster</name>
        <dbReference type="ChEBI" id="CHEBI:49883"/>
    </cofactor>
</comment>
<dbReference type="GO" id="GO:0051539">
    <property type="term" value="F:4 iron, 4 sulfur cluster binding"/>
    <property type="evidence" value="ECO:0007669"/>
    <property type="project" value="UniProtKB-KW"/>
</dbReference>
<dbReference type="EMBL" id="CP017634">
    <property type="protein sequence ID" value="ATW26318.1"/>
    <property type="molecule type" value="Genomic_DNA"/>
</dbReference>
<organism evidence="9 10">
    <name type="scientific">Formimonas warabiya</name>
    <dbReference type="NCBI Taxonomy" id="1761012"/>
    <lineage>
        <taxon>Bacteria</taxon>
        <taxon>Bacillati</taxon>
        <taxon>Bacillota</taxon>
        <taxon>Clostridia</taxon>
        <taxon>Eubacteriales</taxon>
        <taxon>Peptococcaceae</taxon>
        <taxon>Candidatus Formimonas</taxon>
    </lineage>
</organism>
<evidence type="ECO:0000313" key="10">
    <source>
        <dbReference type="Proteomes" id="UP000323521"/>
    </source>
</evidence>
<dbReference type="PANTHER" id="PTHR43724:SF1">
    <property type="entry name" value="PYRUVATE SYNTHASE SUBUNIT PORD"/>
    <property type="match status" value="1"/>
</dbReference>
<dbReference type="AlphaFoldDB" id="A0A3G1KV12"/>
<reference evidence="9 10" key="1">
    <citation type="submission" date="2016-10" db="EMBL/GenBank/DDBJ databases">
        <title>Complete Genome Sequence of Peptococcaceae strain DCMF.</title>
        <authorList>
            <person name="Edwards R.J."/>
            <person name="Holland S.I."/>
            <person name="Deshpande N.P."/>
            <person name="Wong Y.K."/>
            <person name="Ertan H."/>
            <person name="Manefield M."/>
            <person name="Russell T.L."/>
            <person name="Lee M.J."/>
        </authorList>
    </citation>
    <scope>NUCLEOTIDE SEQUENCE [LARGE SCALE GENOMIC DNA]</scope>
    <source>
        <strain evidence="9 10">DCMF</strain>
    </source>
</reference>
<accession>A0A3G1KV12</accession>
<dbReference type="NCBIfam" id="TIGR02179">
    <property type="entry name" value="PorD_KorD"/>
    <property type="match status" value="1"/>
</dbReference>
<dbReference type="InterPro" id="IPR017896">
    <property type="entry name" value="4Fe4S_Fe-S-bd"/>
</dbReference>
<proteinExistence type="predicted"/>
<protein>
    <recommendedName>
        <fullName evidence="8">4Fe-4S ferredoxin-type domain-containing protein</fullName>
    </recommendedName>
</protein>
<keyword evidence="5" id="KW-0408">Iron</keyword>
<dbReference type="InterPro" id="IPR017900">
    <property type="entry name" value="4Fe4S_Fe_S_CS"/>
</dbReference>
<feature type="domain" description="4Fe-4S ferredoxin-type" evidence="8">
    <location>
        <begin position="34"/>
        <end position="62"/>
    </location>
</feature>
<dbReference type="PROSITE" id="PS00198">
    <property type="entry name" value="4FE4S_FER_1"/>
    <property type="match status" value="1"/>
</dbReference>
<evidence type="ECO:0000259" key="8">
    <source>
        <dbReference type="PROSITE" id="PS51379"/>
    </source>
</evidence>
<dbReference type="PANTHER" id="PTHR43724">
    <property type="entry name" value="PYRUVATE SYNTHASE SUBUNIT PORD"/>
    <property type="match status" value="1"/>
</dbReference>
<keyword evidence="4" id="KW-0677">Repeat</keyword>
<dbReference type="OrthoDB" id="9794954at2"/>
<evidence type="ECO:0000256" key="4">
    <source>
        <dbReference type="ARBA" id="ARBA00022737"/>
    </source>
</evidence>
<evidence type="ECO:0000256" key="2">
    <source>
        <dbReference type="ARBA" id="ARBA00022485"/>
    </source>
</evidence>
<dbReference type="Gene3D" id="3.30.70.20">
    <property type="match status" value="1"/>
</dbReference>
<dbReference type="KEGG" id="fwa:DCMF_17505"/>
<gene>
    <name evidence="9" type="ORF">DCMF_17505</name>
</gene>
<name>A0A3G1KV12_FORW1</name>
<feature type="domain" description="4Fe-4S ferredoxin-type" evidence="8">
    <location>
        <begin position="63"/>
        <end position="92"/>
    </location>
</feature>
<evidence type="ECO:0000313" key="9">
    <source>
        <dbReference type="EMBL" id="ATW26318.1"/>
    </source>
</evidence>
<keyword evidence="2" id="KW-0004">4Fe-4S</keyword>
<evidence type="ECO:0000256" key="5">
    <source>
        <dbReference type="ARBA" id="ARBA00023004"/>
    </source>
</evidence>
<keyword evidence="3" id="KW-0479">Metal-binding</keyword>
<dbReference type="SUPFAM" id="SSF54862">
    <property type="entry name" value="4Fe-4S ferredoxins"/>
    <property type="match status" value="1"/>
</dbReference>
<keyword evidence="6" id="KW-0411">Iron-sulfur</keyword>
<dbReference type="PROSITE" id="PS51379">
    <property type="entry name" value="4FE4S_FER_2"/>
    <property type="match status" value="2"/>
</dbReference>
<dbReference type="Proteomes" id="UP000323521">
    <property type="component" value="Chromosome"/>
</dbReference>
<dbReference type="InterPro" id="IPR011898">
    <property type="entry name" value="PorD_KorD"/>
</dbReference>
<dbReference type="GO" id="GO:0016625">
    <property type="term" value="F:oxidoreductase activity, acting on the aldehyde or oxo group of donors, iron-sulfur protein as acceptor"/>
    <property type="evidence" value="ECO:0007669"/>
    <property type="project" value="InterPro"/>
</dbReference>
<keyword evidence="10" id="KW-1185">Reference proteome</keyword>
<evidence type="ECO:0000256" key="1">
    <source>
        <dbReference type="ARBA" id="ARBA00001966"/>
    </source>
</evidence>
<dbReference type="GO" id="GO:0046872">
    <property type="term" value="F:metal ion binding"/>
    <property type="evidence" value="ECO:0007669"/>
    <property type="project" value="UniProtKB-KW"/>
</dbReference>